<dbReference type="InterPro" id="IPR000477">
    <property type="entry name" value="RT_dom"/>
</dbReference>
<evidence type="ECO:0000259" key="11">
    <source>
        <dbReference type="PROSITE" id="PS50878"/>
    </source>
</evidence>
<keyword evidence="4" id="KW-0479">Metal-binding</keyword>
<dbReference type="GO" id="GO:0046872">
    <property type="term" value="F:metal ion binding"/>
    <property type="evidence" value="ECO:0007669"/>
    <property type="project" value="UniProtKB-KW"/>
</dbReference>
<evidence type="ECO:0000256" key="6">
    <source>
        <dbReference type="ARBA" id="ARBA00022918"/>
    </source>
</evidence>
<dbReference type="GO" id="GO:0003964">
    <property type="term" value="F:RNA-directed DNA polymerase activity"/>
    <property type="evidence" value="ECO:0007669"/>
    <property type="project" value="UniProtKB-KW"/>
</dbReference>
<gene>
    <name evidence="12" type="ORF">I5R27_18870</name>
</gene>
<dbReference type="InterPro" id="IPR053543">
    <property type="entry name" value="Bacterial_RT"/>
</dbReference>
<accession>A0A9Q6YDN2</accession>
<evidence type="ECO:0000256" key="3">
    <source>
        <dbReference type="ARBA" id="ARBA00022695"/>
    </source>
</evidence>
<dbReference type="SUPFAM" id="SSF56672">
    <property type="entry name" value="DNA/RNA polymerases"/>
    <property type="match status" value="1"/>
</dbReference>
<dbReference type="GO" id="GO:0003723">
    <property type="term" value="F:RNA binding"/>
    <property type="evidence" value="ECO:0007669"/>
    <property type="project" value="InterPro"/>
</dbReference>
<evidence type="ECO:0000256" key="8">
    <source>
        <dbReference type="ARBA" id="ARBA00034120"/>
    </source>
</evidence>
<dbReference type="CDD" id="cd03487">
    <property type="entry name" value="RT_Bac_retron_II"/>
    <property type="match status" value="1"/>
</dbReference>
<feature type="domain" description="Reverse transcriptase" evidence="11">
    <location>
        <begin position="26"/>
        <end position="270"/>
    </location>
</feature>
<keyword evidence="5" id="KW-0460">Magnesium</keyword>
<comment type="catalytic activity">
    <reaction evidence="9">
        <text>DNA(n) + a 2'-deoxyribonucleoside 5'-triphosphate = DNA(n+1) + diphosphate</text>
        <dbReference type="Rhea" id="RHEA:22508"/>
        <dbReference type="Rhea" id="RHEA-COMP:17339"/>
        <dbReference type="Rhea" id="RHEA-COMP:17340"/>
        <dbReference type="ChEBI" id="CHEBI:33019"/>
        <dbReference type="ChEBI" id="CHEBI:61560"/>
        <dbReference type="ChEBI" id="CHEBI:173112"/>
        <dbReference type="EC" id="2.7.7.49"/>
    </reaction>
</comment>
<dbReference type="Pfam" id="PF00078">
    <property type="entry name" value="RVT_1"/>
    <property type="match status" value="1"/>
</dbReference>
<dbReference type="EC" id="2.7.7.49" evidence="1"/>
<keyword evidence="6 12" id="KW-0695">RNA-directed DNA polymerase</keyword>
<protein>
    <recommendedName>
        <fullName evidence="1">RNA-directed DNA polymerase</fullName>
        <ecNumber evidence="1">2.7.7.49</ecNumber>
    </recommendedName>
</protein>
<evidence type="ECO:0000313" key="13">
    <source>
        <dbReference type="Proteomes" id="UP000594467"/>
    </source>
</evidence>
<dbReference type="PANTHER" id="PTHR34047">
    <property type="entry name" value="NUCLEAR INTRON MATURASE 1, MITOCHONDRIAL-RELATED"/>
    <property type="match status" value="1"/>
</dbReference>
<dbReference type="GO" id="GO:0051607">
    <property type="term" value="P:defense response to virus"/>
    <property type="evidence" value="ECO:0007669"/>
    <property type="project" value="UniProtKB-KW"/>
</dbReference>
<evidence type="ECO:0000313" key="12">
    <source>
        <dbReference type="EMBL" id="QPL30866.1"/>
    </source>
</evidence>
<organism evidence="12 13">
    <name type="scientific">Pseudomonas fragi</name>
    <dbReference type="NCBI Taxonomy" id="296"/>
    <lineage>
        <taxon>Bacteria</taxon>
        <taxon>Pseudomonadati</taxon>
        <taxon>Pseudomonadota</taxon>
        <taxon>Gammaproteobacteria</taxon>
        <taxon>Pseudomonadales</taxon>
        <taxon>Pseudomonadaceae</taxon>
        <taxon>Pseudomonas</taxon>
    </lineage>
</organism>
<evidence type="ECO:0000256" key="5">
    <source>
        <dbReference type="ARBA" id="ARBA00022842"/>
    </source>
</evidence>
<dbReference type="Proteomes" id="UP000594467">
    <property type="component" value="Chromosome"/>
</dbReference>
<evidence type="ECO:0000256" key="9">
    <source>
        <dbReference type="ARBA" id="ARBA00048173"/>
    </source>
</evidence>
<dbReference type="InterPro" id="IPR043502">
    <property type="entry name" value="DNA/RNA_pol_sf"/>
</dbReference>
<dbReference type="RefSeq" id="WP_196882944.1">
    <property type="nucleotide sequence ID" value="NZ_CP065202.1"/>
</dbReference>
<dbReference type="PROSITE" id="PS50878">
    <property type="entry name" value="RT_POL"/>
    <property type="match status" value="1"/>
</dbReference>
<dbReference type="EMBL" id="CP065202">
    <property type="protein sequence ID" value="QPL30866.1"/>
    <property type="molecule type" value="Genomic_DNA"/>
</dbReference>
<feature type="coiled-coil region" evidence="10">
    <location>
        <begin position="62"/>
        <end position="93"/>
    </location>
</feature>
<evidence type="ECO:0000256" key="1">
    <source>
        <dbReference type="ARBA" id="ARBA00012493"/>
    </source>
</evidence>
<proteinExistence type="inferred from homology"/>
<evidence type="ECO:0000256" key="7">
    <source>
        <dbReference type="ARBA" id="ARBA00023118"/>
    </source>
</evidence>
<evidence type="ECO:0000256" key="2">
    <source>
        <dbReference type="ARBA" id="ARBA00022679"/>
    </source>
</evidence>
<keyword evidence="2" id="KW-0808">Transferase</keyword>
<dbReference type="InterPro" id="IPR000123">
    <property type="entry name" value="Reverse_transcriptase_msDNA"/>
</dbReference>
<dbReference type="PANTHER" id="PTHR34047:SF7">
    <property type="entry name" value="RNA-DIRECTED DNA POLYMERASE"/>
    <property type="match status" value="1"/>
</dbReference>
<comment type="similarity">
    <text evidence="8">Belongs to the bacterial reverse transcriptase family.</text>
</comment>
<evidence type="ECO:0000256" key="4">
    <source>
        <dbReference type="ARBA" id="ARBA00022723"/>
    </source>
</evidence>
<dbReference type="AlphaFoldDB" id="A0A9Q6YDN2"/>
<dbReference type="InterPro" id="IPR051083">
    <property type="entry name" value="GrpII_Intron_Splice-Mob/Def"/>
</dbReference>
<name>A0A9Q6YDN2_PSEFR</name>
<evidence type="ECO:0000256" key="10">
    <source>
        <dbReference type="SAM" id="Coils"/>
    </source>
</evidence>
<dbReference type="NCBIfam" id="NF038237">
    <property type="entry name" value="retron_Ec67_fus"/>
    <property type="match status" value="1"/>
</dbReference>
<keyword evidence="10" id="KW-0175">Coiled coil</keyword>
<reference evidence="12 13" key="1">
    <citation type="submission" date="2020-11" db="EMBL/GenBank/DDBJ databases">
        <title>The Complete Genome of Pseudomonas fragi A13BB.</title>
        <authorList>
            <person name="Awolope O.K."/>
            <person name="O'Driscoll N.H."/>
            <person name="Di Salvo A."/>
            <person name="Lamb A.J."/>
        </authorList>
    </citation>
    <scope>NUCLEOTIDE SEQUENCE [LARGE SCALE GENOMIC DNA]</scope>
    <source>
        <strain evidence="12 13">A13BB</strain>
    </source>
</reference>
<keyword evidence="7" id="KW-0051">Antiviral defense</keyword>
<keyword evidence="3" id="KW-0548">Nucleotidyltransferase</keyword>
<dbReference type="PRINTS" id="PR00866">
    <property type="entry name" value="RNADNAPOLMS"/>
</dbReference>
<sequence length="590" mass="66940">MSELAKLKKIISLQDLSSMLGFKSSALSYLLYKKPKTELYRTFEIRKKTGGIRIISAPCPELKLLQSNLARLLQKCVNEIQEARININQNKIQKHRSLSHGFKPGFSILTNAKSHRKKRVVLNIDLEDFFGSIHFGRVRGFFLSNRDFNLSPKIATIIAQIVCHNNSLPQGSPCSPIVSNLIAHILDIRLSKLAFENKCSYSRYADDITFSTNQEKLPDSIARCTCEESHIWIAGKNLLRIIKDSWFSINSKKTRIQYRDSRQEVTGLVVNSKLNIKAEYHRTAKSMAHSLFQTGSFTILKRNESNELERCYGTINQITGIFSFIYWINKYNRELPIGVPPDDVPPPKIEDLKSIERTHRKLLYYKYFFANEIPTIVCEGKTDNAYLKAAIQSLAQNYPALVEVDKDNNKILKVKFFKYSKQVKYLLALTGGTGDLEKLISNHPKECSSFKARAGTKPVILVIDNDSGANGIYNRLHKFLKLSKKPDGSQEFYYYGNNLYIVPTPLAADGGQTMIENLFDPTLLQTVVNNKTFNPDEKASSSLYYGKSKFVENVVMPNRSTIDFGGFTKLLDTISKVVDNHALLVSQSKP</sequence>